<dbReference type="InterPro" id="IPR012677">
    <property type="entry name" value="Nucleotide-bd_a/b_plait_sf"/>
</dbReference>
<protein>
    <recommendedName>
        <fullName evidence="2">RRM domain-containing protein</fullName>
    </recommendedName>
</protein>
<proteinExistence type="predicted"/>
<reference evidence="3 4" key="1">
    <citation type="journal article" date="2019" name="BMC Genomics">
        <title>New insights from Opisthorchis felineus genome: update on genomics of the epidemiologically important liver flukes.</title>
        <authorList>
            <person name="Ershov N.I."/>
            <person name="Mordvinov V.A."/>
            <person name="Prokhortchouk E.B."/>
            <person name="Pakharukova M.Y."/>
            <person name="Gunbin K.V."/>
            <person name="Ustyantsev K."/>
            <person name="Genaev M.A."/>
            <person name="Blinov A.G."/>
            <person name="Mazur A."/>
            <person name="Boulygina E."/>
            <person name="Tsygankova S."/>
            <person name="Khrameeva E."/>
            <person name="Chekanov N."/>
            <person name="Fan G."/>
            <person name="Xiao A."/>
            <person name="Zhang H."/>
            <person name="Xu X."/>
            <person name="Yang H."/>
            <person name="Solovyev V."/>
            <person name="Lee S.M."/>
            <person name="Liu X."/>
            <person name="Afonnikov D.A."/>
            <person name="Skryabin K.G."/>
        </authorList>
    </citation>
    <scope>NUCLEOTIDE SEQUENCE [LARGE SCALE GENOMIC DNA]</scope>
    <source>
        <strain evidence="3">AK-0245</strain>
        <tissue evidence="3">Whole organism</tissue>
    </source>
</reference>
<accession>A0A4S2LLR5</accession>
<dbReference type="AlphaFoldDB" id="A0A4S2LLR5"/>
<evidence type="ECO:0000256" key="1">
    <source>
        <dbReference type="PROSITE-ProRule" id="PRU00176"/>
    </source>
</evidence>
<organism evidence="3 4">
    <name type="scientific">Opisthorchis felineus</name>
    <dbReference type="NCBI Taxonomy" id="147828"/>
    <lineage>
        <taxon>Eukaryota</taxon>
        <taxon>Metazoa</taxon>
        <taxon>Spiralia</taxon>
        <taxon>Lophotrochozoa</taxon>
        <taxon>Platyhelminthes</taxon>
        <taxon>Trematoda</taxon>
        <taxon>Digenea</taxon>
        <taxon>Opisthorchiida</taxon>
        <taxon>Opisthorchiata</taxon>
        <taxon>Opisthorchiidae</taxon>
        <taxon>Opisthorchis</taxon>
    </lineage>
</organism>
<evidence type="ECO:0000259" key="2">
    <source>
        <dbReference type="PROSITE" id="PS50102"/>
    </source>
</evidence>
<dbReference type="OrthoDB" id="5970at2759"/>
<dbReference type="Gene3D" id="3.30.70.330">
    <property type="match status" value="1"/>
</dbReference>
<keyword evidence="4" id="KW-1185">Reference proteome</keyword>
<dbReference type="Proteomes" id="UP000308267">
    <property type="component" value="Unassembled WGS sequence"/>
</dbReference>
<dbReference type="PANTHER" id="PTHR23147">
    <property type="entry name" value="SERINE/ARGININE RICH SPLICING FACTOR"/>
    <property type="match status" value="1"/>
</dbReference>
<evidence type="ECO:0000313" key="4">
    <source>
        <dbReference type="Proteomes" id="UP000308267"/>
    </source>
</evidence>
<gene>
    <name evidence="3" type="ORF">CRM22_006638</name>
</gene>
<dbReference type="SMART" id="SM00360">
    <property type="entry name" value="RRM"/>
    <property type="match status" value="1"/>
</dbReference>
<dbReference type="PROSITE" id="PS50102">
    <property type="entry name" value="RRM"/>
    <property type="match status" value="1"/>
</dbReference>
<sequence length="139" mass="15403">MPRFDRQVEGFRVFIGGVDPRVGKVDIEREFDRFGPIADVWVARNPPGFAFIVFKYADDADRAVRRMDGSRPFGSRLRVEHAVNTSKTNGGLPSGRRSSMFARLRPRQPTSKLGSSAIIVSYHAILPLHTCSMPSPASG</sequence>
<feature type="domain" description="RRM" evidence="2">
    <location>
        <begin position="11"/>
        <end position="84"/>
    </location>
</feature>
<dbReference type="InterPro" id="IPR050907">
    <property type="entry name" value="SRSF"/>
</dbReference>
<dbReference type="STRING" id="147828.A0A4S2LLR5"/>
<keyword evidence="1" id="KW-0694">RNA-binding</keyword>
<evidence type="ECO:0000313" key="3">
    <source>
        <dbReference type="EMBL" id="TGZ63936.1"/>
    </source>
</evidence>
<dbReference type="CDD" id="cd12373">
    <property type="entry name" value="RRM_SRSF3_like"/>
    <property type="match status" value="1"/>
</dbReference>
<name>A0A4S2LLR5_OPIFE</name>
<dbReference type="EMBL" id="SJOL01006971">
    <property type="protein sequence ID" value="TGZ63936.1"/>
    <property type="molecule type" value="Genomic_DNA"/>
</dbReference>
<comment type="caution">
    <text evidence="3">The sequence shown here is derived from an EMBL/GenBank/DDBJ whole genome shotgun (WGS) entry which is preliminary data.</text>
</comment>
<dbReference type="Pfam" id="PF00076">
    <property type="entry name" value="RRM_1"/>
    <property type="match status" value="1"/>
</dbReference>
<dbReference type="SUPFAM" id="SSF54928">
    <property type="entry name" value="RNA-binding domain, RBD"/>
    <property type="match status" value="1"/>
</dbReference>
<dbReference type="InterPro" id="IPR000504">
    <property type="entry name" value="RRM_dom"/>
</dbReference>
<dbReference type="GO" id="GO:0003723">
    <property type="term" value="F:RNA binding"/>
    <property type="evidence" value="ECO:0007669"/>
    <property type="project" value="UniProtKB-UniRule"/>
</dbReference>
<dbReference type="InterPro" id="IPR035979">
    <property type="entry name" value="RBD_domain_sf"/>
</dbReference>